<dbReference type="Proteomes" id="UP000266673">
    <property type="component" value="Unassembled WGS sequence"/>
</dbReference>
<dbReference type="EMBL" id="QKWP01001610">
    <property type="protein sequence ID" value="RIB07719.1"/>
    <property type="molecule type" value="Genomic_DNA"/>
</dbReference>
<keyword evidence="1" id="KW-1133">Transmembrane helix</keyword>
<sequence length="98" mass="10700">MYFFSLGSPFLVFGFVVLVISSLSVSSLKVDPLLPVVGVEVIFAVDITGVIFHFSCVELLVFSANAVNMNNIYGSPWDNFSISVTSPWDNFSISITLL</sequence>
<keyword evidence="1" id="KW-0812">Transmembrane</keyword>
<protein>
    <submittedName>
        <fullName evidence="2">Uncharacterized protein</fullName>
    </submittedName>
</protein>
<dbReference type="AlphaFoldDB" id="A0A397UG06"/>
<keyword evidence="1" id="KW-0472">Membrane</keyword>
<proteinExistence type="predicted"/>
<evidence type="ECO:0000313" key="2">
    <source>
        <dbReference type="EMBL" id="RIB07719.1"/>
    </source>
</evidence>
<accession>A0A397UG06</accession>
<organism evidence="2 3">
    <name type="scientific">Gigaspora rosea</name>
    <dbReference type="NCBI Taxonomy" id="44941"/>
    <lineage>
        <taxon>Eukaryota</taxon>
        <taxon>Fungi</taxon>
        <taxon>Fungi incertae sedis</taxon>
        <taxon>Mucoromycota</taxon>
        <taxon>Glomeromycotina</taxon>
        <taxon>Glomeromycetes</taxon>
        <taxon>Diversisporales</taxon>
        <taxon>Gigasporaceae</taxon>
        <taxon>Gigaspora</taxon>
    </lineage>
</organism>
<evidence type="ECO:0000313" key="3">
    <source>
        <dbReference type="Proteomes" id="UP000266673"/>
    </source>
</evidence>
<feature type="transmembrane region" description="Helical" evidence="1">
    <location>
        <begin position="42"/>
        <end position="62"/>
    </location>
</feature>
<gene>
    <name evidence="2" type="ORF">C2G38_2213594</name>
</gene>
<reference evidence="2 3" key="1">
    <citation type="submission" date="2018-06" db="EMBL/GenBank/DDBJ databases">
        <title>Comparative genomics reveals the genomic features of Rhizophagus irregularis, R. cerebriforme, R. diaphanum and Gigaspora rosea, and their symbiotic lifestyle signature.</title>
        <authorList>
            <person name="Morin E."/>
            <person name="San Clemente H."/>
            <person name="Chen E.C.H."/>
            <person name="De La Providencia I."/>
            <person name="Hainaut M."/>
            <person name="Kuo A."/>
            <person name="Kohler A."/>
            <person name="Murat C."/>
            <person name="Tang N."/>
            <person name="Roy S."/>
            <person name="Loubradou J."/>
            <person name="Henrissat B."/>
            <person name="Grigoriev I.V."/>
            <person name="Corradi N."/>
            <person name="Roux C."/>
            <person name="Martin F.M."/>
        </authorList>
    </citation>
    <scope>NUCLEOTIDE SEQUENCE [LARGE SCALE GENOMIC DNA]</scope>
    <source>
        <strain evidence="2 3">DAOM 194757</strain>
    </source>
</reference>
<comment type="caution">
    <text evidence="2">The sequence shown here is derived from an EMBL/GenBank/DDBJ whole genome shotgun (WGS) entry which is preliminary data.</text>
</comment>
<keyword evidence="3" id="KW-1185">Reference proteome</keyword>
<name>A0A397UG06_9GLOM</name>
<evidence type="ECO:0000256" key="1">
    <source>
        <dbReference type="SAM" id="Phobius"/>
    </source>
</evidence>